<evidence type="ECO:0000256" key="1">
    <source>
        <dbReference type="SAM" id="MobiDB-lite"/>
    </source>
</evidence>
<reference evidence="3" key="1">
    <citation type="journal article" date="2021" name="Nat. Commun.">
        <title>Genetic determinants of endophytism in the Arabidopsis root mycobiome.</title>
        <authorList>
            <person name="Mesny F."/>
            <person name="Miyauchi S."/>
            <person name="Thiergart T."/>
            <person name="Pickel B."/>
            <person name="Atanasova L."/>
            <person name="Karlsson M."/>
            <person name="Huettel B."/>
            <person name="Barry K.W."/>
            <person name="Haridas S."/>
            <person name="Chen C."/>
            <person name="Bauer D."/>
            <person name="Andreopoulos W."/>
            <person name="Pangilinan J."/>
            <person name="LaButti K."/>
            <person name="Riley R."/>
            <person name="Lipzen A."/>
            <person name="Clum A."/>
            <person name="Drula E."/>
            <person name="Henrissat B."/>
            <person name="Kohler A."/>
            <person name="Grigoriev I.V."/>
            <person name="Martin F.M."/>
            <person name="Hacquard S."/>
        </authorList>
    </citation>
    <scope>NUCLEOTIDE SEQUENCE</scope>
    <source>
        <strain evidence="3">MPI-SDFR-AT-0120</strain>
    </source>
</reference>
<comment type="caution">
    <text evidence="3">The sequence shown here is derived from an EMBL/GenBank/DDBJ whole genome shotgun (WGS) entry which is preliminary data.</text>
</comment>
<protein>
    <recommendedName>
        <fullName evidence="2">Cupin type-2 domain-containing protein</fullName>
    </recommendedName>
</protein>
<dbReference type="InterPro" id="IPR014710">
    <property type="entry name" value="RmlC-like_jellyroll"/>
</dbReference>
<feature type="domain" description="Cupin type-2" evidence="2">
    <location>
        <begin position="103"/>
        <end position="151"/>
    </location>
</feature>
<name>A0A8K0VTT5_9PLEO</name>
<keyword evidence="4" id="KW-1185">Reference proteome</keyword>
<evidence type="ECO:0000313" key="3">
    <source>
        <dbReference type="EMBL" id="KAH7075125.1"/>
    </source>
</evidence>
<dbReference type="OrthoDB" id="445803at2759"/>
<evidence type="ECO:0000259" key="2">
    <source>
        <dbReference type="Pfam" id="PF07883"/>
    </source>
</evidence>
<dbReference type="InterPro" id="IPR013096">
    <property type="entry name" value="Cupin_2"/>
</dbReference>
<accession>A0A8K0VTT5</accession>
<dbReference type="Gene3D" id="2.60.120.10">
    <property type="entry name" value="Jelly Rolls"/>
    <property type="match status" value="1"/>
</dbReference>
<feature type="region of interest" description="Disordered" evidence="1">
    <location>
        <begin position="1"/>
        <end position="24"/>
    </location>
</feature>
<gene>
    <name evidence="3" type="ORF">FB567DRAFT_183925</name>
</gene>
<dbReference type="Proteomes" id="UP000813461">
    <property type="component" value="Unassembled WGS sequence"/>
</dbReference>
<organism evidence="3 4">
    <name type="scientific">Paraphoma chrysanthemicola</name>
    <dbReference type="NCBI Taxonomy" id="798071"/>
    <lineage>
        <taxon>Eukaryota</taxon>
        <taxon>Fungi</taxon>
        <taxon>Dikarya</taxon>
        <taxon>Ascomycota</taxon>
        <taxon>Pezizomycotina</taxon>
        <taxon>Dothideomycetes</taxon>
        <taxon>Pleosporomycetidae</taxon>
        <taxon>Pleosporales</taxon>
        <taxon>Pleosporineae</taxon>
        <taxon>Phaeosphaeriaceae</taxon>
        <taxon>Paraphoma</taxon>
    </lineage>
</organism>
<dbReference type="SUPFAM" id="SSF51182">
    <property type="entry name" value="RmlC-like cupins"/>
    <property type="match status" value="1"/>
</dbReference>
<dbReference type="EMBL" id="JAGMVJ010000020">
    <property type="protein sequence ID" value="KAH7075125.1"/>
    <property type="molecule type" value="Genomic_DNA"/>
</dbReference>
<sequence>MGCIPSKPKPTPSTPKYTPSPTPTIAPLILHPSTIAAILPESFPSPDRGIVSWKTLISSPQTRTNTFTVGIGTCPAGSRVSCPSQHSSSSAGQGHGQGQGFLALHRHAHAEIYYVISGRGVVSIDGREERVGKGSLVFIPGDAVHGVRCLGGGEDGKGGDGEEEDGGDLVWLYVFAADGFGEIGYRFE</sequence>
<proteinExistence type="predicted"/>
<feature type="compositionally biased region" description="Pro residues" evidence="1">
    <location>
        <begin position="7"/>
        <end position="24"/>
    </location>
</feature>
<evidence type="ECO:0000313" key="4">
    <source>
        <dbReference type="Proteomes" id="UP000813461"/>
    </source>
</evidence>
<dbReference type="Pfam" id="PF07883">
    <property type="entry name" value="Cupin_2"/>
    <property type="match status" value="1"/>
</dbReference>
<dbReference type="InterPro" id="IPR011051">
    <property type="entry name" value="RmlC_Cupin_sf"/>
</dbReference>
<dbReference type="AlphaFoldDB" id="A0A8K0VTT5"/>